<dbReference type="InterPro" id="IPR018154">
    <property type="entry name" value="TLV/ENV_coat_polyprotein"/>
</dbReference>
<organism evidence="3">
    <name type="scientific">Larimichthys crocea</name>
    <name type="common">Large yellow croaker</name>
    <name type="synonym">Pseudosciaena crocea</name>
    <dbReference type="NCBI Taxonomy" id="215358"/>
    <lineage>
        <taxon>Eukaryota</taxon>
        <taxon>Metazoa</taxon>
        <taxon>Chordata</taxon>
        <taxon>Craniata</taxon>
        <taxon>Vertebrata</taxon>
        <taxon>Euteleostomi</taxon>
        <taxon>Actinopterygii</taxon>
        <taxon>Neopterygii</taxon>
        <taxon>Teleostei</taxon>
        <taxon>Neoteleostei</taxon>
        <taxon>Acanthomorphata</taxon>
        <taxon>Eupercaria</taxon>
        <taxon>Sciaenidae</taxon>
        <taxon>Larimichthys</taxon>
    </lineage>
</organism>
<feature type="transmembrane region" description="Helical" evidence="1">
    <location>
        <begin position="543"/>
        <end position="570"/>
    </location>
</feature>
<keyword evidence="1" id="KW-0472">Membrane</keyword>
<name>A0A0F8AJG4_LARCR</name>
<keyword evidence="1" id="KW-0812">Transmembrane</keyword>
<keyword evidence="1" id="KW-1133">Transmembrane helix</keyword>
<accession>A0A0F8AJG4</accession>
<feature type="signal peptide" evidence="2">
    <location>
        <begin position="1"/>
        <end position="16"/>
    </location>
</feature>
<dbReference type="SUPFAM" id="SSF58069">
    <property type="entry name" value="Virus ectodomain"/>
    <property type="match status" value="1"/>
</dbReference>
<evidence type="ECO:0000256" key="2">
    <source>
        <dbReference type="SAM" id="SignalP"/>
    </source>
</evidence>
<protein>
    <submittedName>
        <fullName evidence="3">Provirus ancestral Env polyprotein 2</fullName>
    </submittedName>
</protein>
<dbReference type="Gene3D" id="1.10.287.210">
    <property type="match status" value="1"/>
</dbReference>
<dbReference type="PANTHER" id="PTHR10424">
    <property type="entry name" value="VIRAL ENVELOPE PROTEIN"/>
    <property type="match status" value="1"/>
</dbReference>
<reference evidence="3" key="1">
    <citation type="journal article" date="2015" name="PLoS Genet.">
        <title>Genome Sequencing of the Perciform Fish Larimichthys crocea Provides Insights into Molecular and Genetic Mechanisms of Stress Adaptation.</title>
        <authorList>
            <person name="Ao J."/>
            <person name="Mu Y."/>
            <person name="Xiang L.X."/>
            <person name="Fan D."/>
            <person name="Feng M."/>
            <person name="Zhang S."/>
            <person name="Shi Q."/>
            <person name="Zhu L.Y."/>
            <person name="Li T."/>
            <person name="Ding Y."/>
            <person name="Nie L."/>
            <person name="Li Q."/>
            <person name="Dong W.R."/>
            <person name="Jiang L."/>
            <person name="Sun B."/>
            <person name="Zhang X."/>
            <person name="Li M."/>
            <person name="Zhang H.Q."/>
            <person name="Xie S."/>
            <person name="Zhu Y."/>
            <person name="Jiang X."/>
            <person name="Wang X."/>
            <person name="Mu P."/>
            <person name="Chen W."/>
            <person name="Yue Z."/>
            <person name="Wang Z."/>
            <person name="Wang J."/>
            <person name="Shao J.Z."/>
            <person name="Chen X."/>
        </authorList>
    </citation>
    <scope>NUCLEOTIDE SEQUENCE [LARGE SCALE GENOMIC DNA]</scope>
    <source>
        <strain evidence="3">SSNF</strain>
        <tissue evidence="3">Blood</tissue>
    </source>
</reference>
<feature type="chain" id="PRO_5002526813" evidence="2">
    <location>
        <begin position="17"/>
        <end position="615"/>
    </location>
</feature>
<evidence type="ECO:0000256" key="1">
    <source>
        <dbReference type="SAM" id="Phobius"/>
    </source>
</evidence>
<dbReference type="Pfam" id="PF00429">
    <property type="entry name" value="TLV_coat"/>
    <property type="match status" value="1"/>
</dbReference>
<dbReference type="PANTHER" id="PTHR10424:SF80">
    <property type="entry name" value="ENVELOPE GLYCOPROTEIN"/>
    <property type="match status" value="1"/>
</dbReference>
<dbReference type="CDD" id="cd09951">
    <property type="entry name" value="HERV-Rb-like_HR1-HR2"/>
    <property type="match status" value="1"/>
</dbReference>
<evidence type="ECO:0000313" key="3">
    <source>
        <dbReference type="EMBL" id="KKF23474.1"/>
    </source>
</evidence>
<sequence>MWGTILFVAGISLTCASQSDSLDRCFNNTAHHSIPQICISPNTTATVTLPLASLSRYGQKLTGKYPIYITNDQRNTDWSTLVTDPPGYKWKSWSTTESSRRHRNIIRAQKSGSSLVLTIDLTKGNITKDGSPGCWGFLVWEWSSDKDRAGLISICQRNESKANHSISTPLPPSLSPAATKIGVKAHRGPIKTDDWFQVTTGVSGNTNNWLLLVENAGNTTGSDCVVCMGPRPLLQVVPAPLNDECFMTVMTTTKPDKRCADWDTLFPVTESAKQKPIFSSKIAPGNFTCVNMTGSGPLGRVNPLWCIHTYYVGTVFNPVPRADVWWWCGDDRLFDQLPRNVTGLCALITLLLPVMVIPVSSDEIVDTAGQTLPRDGHRRWKRELTWQTQIDPTYIDAIGFPRGVPDEYKLVDQVKAGFESFLCWWCTINKNVDRINYVHYNIQRLGNWTQSGFEAVHGQLQATSLTAFQNRIAVDMLLAEKGGVCAIFGDQCCTFIPNNTASDGSLTKALDGLRTLNSKMKDHSGVETSMWDSWMGVFGRYKALVSFILLSLAVFITGLTLCGCCCIPCIRALLDRLITTAIAPASHDKAHMFPLLPAESQEEDELDIRCVDPEM</sequence>
<dbReference type="EMBL" id="KQ041725">
    <property type="protein sequence ID" value="KKF23474.1"/>
    <property type="molecule type" value="Genomic_DNA"/>
</dbReference>
<gene>
    <name evidence="3" type="ORF">EH28_00799</name>
</gene>
<keyword evidence="2" id="KW-0732">Signal</keyword>
<proteinExistence type="predicted"/>
<dbReference type="AlphaFoldDB" id="A0A0F8AJG4"/>